<comment type="caution">
    <text evidence="1">The sequence shown here is derived from an EMBL/GenBank/DDBJ whole genome shotgun (WGS) entry which is preliminary data.</text>
</comment>
<dbReference type="AlphaFoldDB" id="A0A9P8Y462"/>
<sequence length="163" mass="17853">MSATSTAQAPSDGLGFIVGLQKDIAQHLPGLVGDFEQRWDAAHAELSALGGSPFSTLSAACDRSDTFLHIKKMGPKVVPLVVERLVRENTAANDWAVLLYDALESDDQYCPSVMEQQADLALCRVCIVELNCQRNELLASRLAALTELMESTTLWNNLSRIKY</sequence>
<evidence type="ECO:0000313" key="1">
    <source>
        <dbReference type="EMBL" id="KAH7027275.1"/>
    </source>
</evidence>
<keyword evidence="2" id="KW-1185">Reference proteome</keyword>
<name>A0A9P8Y462_9PEZI</name>
<evidence type="ECO:0000313" key="2">
    <source>
        <dbReference type="Proteomes" id="UP000756346"/>
    </source>
</evidence>
<organism evidence="1 2">
    <name type="scientific">Microdochium trichocladiopsis</name>
    <dbReference type="NCBI Taxonomy" id="1682393"/>
    <lineage>
        <taxon>Eukaryota</taxon>
        <taxon>Fungi</taxon>
        <taxon>Dikarya</taxon>
        <taxon>Ascomycota</taxon>
        <taxon>Pezizomycotina</taxon>
        <taxon>Sordariomycetes</taxon>
        <taxon>Xylariomycetidae</taxon>
        <taxon>Xylariales</taxon>
        <taxon>Microdochiaceae</taxon>
        <taxon>Microdochium</taxon>
    </lineage>
</organism>
<gene>
    <name evidence="1" type="ORF">B0I36DRAFT_326789</name>
</gene>
<dbReference type="EMBL" id="JAGTJQ010000007">
    <property type="protein sequence ID" value="KAH7027275.1"/>
    <property type="molecule type" value="Genomic_DNA"/>
</dbReference>
<reference evidence="1" key="1">
    <citation type="journal article" date="2021" name="Nat. Commun.">
        <title>Genetic determinants of endophytism in the Arabidopsis root mycobiome.</title>
        <authorList>
            <person name="Mesny F."/>
            <person name="Miyauchi S."/>
            <person name="Thiergart T."/>
            <person name="Pickel B."/>
            <person name="Atanasova L."/>
            <person name="Karlsson M."/>
            <person name="Huettel B."/>
            <person name="Barry K.W."/>
            <person name="Haridas S."/>
            <person name="Chen C."/>
            <person name="Bauer D."/>
            <person name="Andreopoulos W."/>
            <person name="Pangilinan J."/>
            <person name="LaButti K."/>
            <person name="Riley R."/>
            <person name="Lipzen A."/>
            <person name="Clum A."/>
            <person name="Drula E."/>
            <person name="Henrissat B."/>
            <person name="Kohler A."/>
            <person name="Grigoriev I.V."/>
            <person name="Martin F.M."/>
            <person name="Hacquard S."/>
        </authorList>
    </citation>
    <scope>NUCLEOTIDE SEQUENCE</scope>
    <source>
        <strain evidence="1">MPI-CAGE-CH-0230</strain>
    </source>
</reference>
<dbReference type="OrthoDB" id="4757738at2759"/>
<proteinExistence type="predicted"/>
<protein>
    <submittedName>
        <fullName evidence="1">Uncharacterized protein</fullName>
    </submittedName>
</protein>
<dbReference type="GeneID" id="70183927"/>
<dbReference type="Proteomes" id="UP000756346">
    <property type="component" value="Unassembled WGS sequence"/>
</dbReference>
<accession>A0A9P8Y462</accession>
<dbReference type="RefSeq" id="XP_046010074.1">
    <property type="nucleotide sequence ID" value="XM_046154381.1"/>
</dbReference>